<dbReference type="EMBL" id="CP034348">
    <property type="protein sequence ID" value="QGY00365.1"/>
    <property type="molecule type" value="Genomic_DNA"/>
</dbReference>
<name>A0A6I6IWA4_9RHOB</name>
<dbReference type="KEGG" id="rom:EI983_09750"/>
<evidence type="ECO:0000313" key="3">
    <source>
        <dbReference type="Proteomes" id="UP000428330"/>
    </source>
</evidence>
<organism evidence="2 3">
    <name type="scientific">Roseovarius faecimaris</name>
    <dbReference type="NCBI Taxonomy" id="2494550"/>
    <lineage>
        <taxon>Bacteria</taxon>
        <taxon>Pseudomonadati</taxon>
        <taxon>Pseudomonadota</taxon>
        <taxon>Alphaproteobacteria</taxon>
        <taxon>Rhodobacterales</taxon>
        <taxon>Roseobacteraceae</taxon>
        <taxon>Roseovarius</taxon>
    </lineage>
</organism>
<evidence type="ECO:0000259" key="1">
    <source>
        <dbReference type="Pfam" id="PF09832"/>
    </source>
</evidence>
<dbReference type="OrthoDB" id="7830101at2"/>
<keyword evidence="3" id="KW-1185">Reference proteome</keyword>
<evidence type="ECO:0000313" key="2">
    <source>
        <dbReference type="EMBL" id="QGY00365.1"/>
    </source>
</evidence>
<reference evidence="3" key="1">
    <citation type="submission" date="2018-12" db="EMBL/GenBank/DDBJ databases">
        <title>Complete genome sequence of Roseovarius sp. MME-070.</title>
        <authorList>
            <person name="Nam Y.-D."/>
            <person name="Kang J."/>
            <person name="Chung W.-H."/>
            <person name="Park Y.S."/>
        </authorList>
    </citation>
    <scope>NUCLEOTIDE SEQUENCE [LARGE SCALE GENOMIC DNA]</scope>
    <source>
        <strain evidence="3">MME-070</strain>
    </source>
</reference>
<sequence>MPMRSVLSRFRALVPVLAFAVLVLQSLSAEAEDRAKLEAFLTVTGFDVALDSIALSAEHAPEMLGMSQSDFGSSWSMMAEQVFARERMHGMAMDMLASTLSDELLTHAADFYASDLGQRLVEVENASHLADDDMKAEAGEALLVQYRADDPARVKVLEDLVGAVDSGEHGVRAIQEVQIRFLMAASHAGVLDGEIDEGALRAIMAENAEELRESIAASSLVSTAYTYQDFSDEELEIYVSALRQDEMQQVYELMNAIQHEIMANRFEHLADRMAGVHLGEEL</sequence>
<dbReference type="AlphaFoldDB" id="A0A6I6IWA4"/>
<accession>A0A6I6IWA4</accession>
<dbReference type="Proteomes" id="UP000428330">
    <property type="component" value="Chromosome"/>
</dbReference>
<dbReference type="Pfam" id="PF09832">
    <property type="entry name" value="DUF2059"/>
    <property type="match status" value="1"/>
</dbReference>
<proteinExistence type="predicted"/>
<dbReference type="InterPro" id="IPR018637">
    <property type="entry name" value="DUF2059"/>
</dbReference>
<feature type="domain" description="DUF2059" evidence="1">
    <location>
        <begin position="86"/>
        <end position="142"/>
    </location>
</feature>
<protein>
    <submittedName>
        <fullName evidence="2">DUF2059 domain-containing protein</fullName>
    </submittedName>
</protein>
<gene>
    <name evidence="2" type="ORF">EI983_09750</name>
</gene>